<dbReference type="Proteomes" id="UP000554482">
    <property type="component" value="Unassembled WGS sequence"/>
</dbReference>
<dbReference type="Gene3D" id="3.60.10.10">
    <property type="entry name" value="Endonuclease/exonuclease/phosphatase"/>
    <property type="match status" value="1"/>
</dbReference>
<protein>
    <submittedName>
        <fullName evidence="1">Uncharacterized protein</fullName>
    </submittedName>
</protein>
<gene>
    <name evidence="1" type="ORF">FRX31_010154</name>
</gene>
<reference evidence="1 2" key="1">
    <citation type="submission" date="2020-06" db="EMBL/GenBank/DDBJ databases">
        <title>Transcriptomic and genomic resources for Thalictrum thalictroides and T. hernandezii: Facilitating candidate gene discovery in an emerging model plant lineage.</title>
        <authorList>
            <person name="Arias T."/>
            <person name="Riano-Pachon D.M."/>
            <person name="Di Stilio V.S."/>
        </authorList>
    </citation>
    <scope>NUCLEOTIDE SEQUENCE [LARGE SCALE GENOMIC DNA]</scope>
    <source>
        <strain evidence="2">cv. WT478/WT964</strain>
        <tissue evidence="1">Leaves</tissue>
    </source>
</reference>
<accession>A0A7J6WSA5</accession>
<dbReference type="OrthoDB" id="498125at2759"/>
<dbReference type="AlphaFoldDB" id="A0A7J6WSA5"/>
<dbReference type="InterPro" id="IPR036691">
    <property type="entry name" value="Endo/exonu/phosph_ase_sf"/>
</dbReference>
<evidence type="ECO:0000313" key="1">
    <source>
        <dbReference type="EMBL" id="KAF5200259.1"/>
    </source>
</evidence>
<name>A0A7J6WSA5_THATH</name>
<evidence type="ECO:0000313" key="2">
    <source>
        <dbReference type="Proteomes" id="UP000554482"/>
    </source>
</evidence>
<dbReference type="SUPFAM" id="SSF56219">
    <property type="entry name" value="DNase I-like"/>
    <property type="match status" value="1"/>
</dbReference>
<proteinExistence type="predicted"/>
<comment type="caution">
    <text evidence="1">The sequence shown here is derived from an EMBL/GenBank/DDBJ whole genome shotgun (WGS) entry which is preliminary data.</text>
</comment>
<keyword evidence="2" id="KW-1185">Reference proteome</keyword>
<organism evidence="1 2">
    <name type="scientific">Thalictrum thalictroides</name>
    <name type="common">Rue-anemone</name>
    <name type="synonym">Anemone thalictroides</name>
    <dbReference type="NCBI Taxonomy" id="46969"/>
    <lineage>
        <taxon>Eukaryota</taxon>
        <taxon>Viridiplantae</taxon>
        <taxon>Streptophyta</taxon>
        <taxon>Embryophyta</taxon>
        <taxon>Tracheophyta</taxon>
        <taxon>Spermatophyta</taxon>
        <taxon>Magnoliopsida</taxon>
        <taxon>Ranunculales</taxon>
        <taxon>Ranunculaceae</taxon>
        <taxon>Thalictroideae</taxon>
        <taxon>Thalictrum</taxon>
    </lineage>
</organism>
<sequence>MAKIVSWNARGLCNEAAQESTKTLLRFSKANIILIQEWKVHDREVIDKASMWGSQWKWKWVPSTRLSGGLITAWNEDAVQILDILVGAHAFNFNYVQNN</sequence>
<dbReference type="EMBL" id="JABWDY010010953">
    <property type="protein sequence ID" value="KAF5200259.1"/>
    <property type="molecule type" value="Genomic_DNA"/>
</dbReference>